<dbReference type="EMBL" id="BAHC01000009">
    <property type="protein sequence ID" value="GAB88219.1"/>
    <property type="molecule type" value="Genomic_DNA"/>
</dbReference>
<evidence type="ECO:0000313" key="2">
    <source>
        <dbReference type="Proteomes" id="UP000008363"/>
    </source>
</evidence>
<gene>
    <name evidence="1" type="ORF">GORHZ_009_00360</name>
</gene>
<dbReference type="Proteomes" id="UP000008363">
    <property type="component" value="Unassembled WGS sequence"/>
</dbReference>
<protein>
    <recommendedName>
        <fullName evidence="3">Nitroreductase</fullName>
    </recommendedName>
</protein>
<dbReference type="eggNOG" id="ENOG5033ZQJ">
    <property type="taxonomic scope" value="Bacteria"/>
</dbReference>
<dbReference type="GO" id="GO:0016491">
    <property type="term" value="F:oxidoreductase activity"/>
    <property type="evidence" value="ECO:0007669"/>
    <property type="project" value="InterPro"/>
</dbReference>
<organism evidence="1 2">
    <name type="scientific">Gordonia rhizosphera NBRC 16068</name>
    <dbReference type="NCBI Taxonomy" id="1108045"/>
    <lineage>
        <taxon>Bacteria</taxon>
        <taxon>Bacillati</taxon>
        <taxon>Actinomycetota</taxon>
        <taxon>Actinomycetes</taxon>
        <taxon>Mycobacteriales</taxon>
        <taxon>Gordoniaceae</taxon>
        <taxon>Gordonia</taxon>
    </lineage>
</organism>
<reference evidence="1 2" key="1">
    <citation type="submission" date="2012-08" db="EMBL/GenBank/DDBJ databases">
        <title>Whole genome shotgun sequence of Gordonia rhizosphera NBRC 16068.</title>
        <authorList>
            <person name="Takarada H."/>
            <person name="Isaki S."/>
            <person name="Hosoyama A."/>
            <person name="Tsuchikane K."/>
            <person name="Katsumata H."/>
            <person name="Baba S."/>
            <person name="Ohji S."/>
            <person name="Yamazaki S."/>
            <person name="Fujita N."/>
        </authorList>
    </citation>
    <scope>NUCLEOTIDE SEQUENCE [LARGE SCALE GENOMIC DNA]</scope>
    <source>
        <strain evidence="1 2">NBRC 16068</strain>
    </source>
</reference>
<name>K6WNV6_9ACTN</name>
<dbReference type="NCBIfam" id="TIGR00026">
    <property type="entry name" value="hi_GC_TIGR00026"/>
    <property type="match status" value="1"/>
</dbReference>
<keyword evidence="2" id="KW-1185">Reference proteome</keyword>
<dbReference type="Pfam" id="PF04075">
    <property type="entry name" value="F420H2_quin_red"/>
    <property type="match status" value="1"/>
</dbReference>
<sequence>MSEVKTFSMTRLRRFGDRIMSIPVRLGLIPHTYLLTTRGRRSGRYHSHPVTLVEGDGRRWLVAPYGPVGWVHNARAAGAVRIRRRHEDREWAVREVSAEEAAPVLKQYLQITGPPRDYFRAGPDSPVEEFRAEADRHPVFELAPLA</sequence>
<accession>K6WNV6</accession>
<comment type="caution">
    <text evidence="1">The sequence shown here is derived from an EMBL/GenBank/DDBJ whole genome shotgun (WGS) entry which is preliminary data.</text>
</comment>
<dbReference type="AlphaFoldDB" id="K6WNV6"/>
<dbReference type="Gene3D" id="2.30.110.10">
    <property type="entry name" value="Electron Transport, Fmn-binding Protein, Chain A"/>
    <property type="match status" value="1"/>
</dbReference>
<evidence type="ECO:0000313" key="1">
    <source>
        <dbReference type="EMBL" id="GAB88219.1"/>
    </source>
</evidence>
<dbReference type="STRING" id="1108045.GORHZ_009_00360"/>
<proteinExistence type="predicted"/>
<dbReference type="InterPro" id="IPR012349">
    <property type="entry name" value="Split_barrel_FMN-bd"/>
</dbReference>
<dbReference type="InterPro" id="IPR004378">
    <property type="entry name" value="F420H2_quin_Rdtase"/>
</dbReference>
<evidence type="ECO:0008006" key="3">
    <source>
        <dbReference type="Google" id="ProtNLM"/>
    </source>
</evidence>
<dbReference type="RefSeq" id="WP_006329345.1">
    <property type="nucleotide sequence ID" value="NZ_BAHC01000009.1"/>
</dbReference>